<organism evidence="3 4">
    <name type="scientific">Cuscuta campestris</name>
    <dbReference type="NCBI Taxonomy" id="132261"/>
    <lineage>
        <taxon>Eukaryota</taxon>
        <taxon>Viridiplantae</taxon>
        <taxon>Streptophyta</taxon>
        <taxon>Embryophyta</taxon>
        <taxon>Tracheophyta</taxon>
        <taxon>Spermatophyta</taxon>
        <taxon>Magnoliopsida</taxon>
        <taxon>eudicotyledons</taxon>
        <taxon>Gunneridae</taxon>
        <taxon>Pentapetalae</taxon>
        <taxon>asterids</taxon>
        <taxon>lamiids</taxon>
        <taxon>Solanales</taxon>
        <taxon>Convolvulaceae</taxon>
        <taxon>Cuscuteae</taxon>
        <taxon>Cuscuta</taxon>
        <taxon>Cuscuta subgen. Grammica</taxon>
        <taxon>Cuscuta sect. Cleistogrammica</taxon>
    </lineage>
</organism>
<feature type="region of interest" description="Disordered" evidence="2">
    <location>
        <begin position="180"/>
        <end position="260"/>
    </location>
</feature>
<feature type="coiled-coil region" evidence="1">
    <location>
        <begin position="328"/>
        <end position="376"/>
    </location>
</feature>
<reference evidence="3 4" key="1">
    <citation type="submission" date="2018-04" db="EMBL/GenBank/DDBJ databases">
        <authorList>
            <person name="Vogel A."/>
        </authorList>
    </citation>
    <scope>NUCLEOTIDE SEQUENCE [LARGE SCALE GENOMIC DNA]</scope>
</reference>
<dbReference type="AlphaFoldDB" id="A0A484M9V5"/>
<evidence type="ECO:0000256" key="2">
    <source>
        <dbReference type="SAM" id="MobiDB-lite"/>
    </source>
</evidence>
<dbReference type="Proteomes" id="UP000595140">
    <property type="component" value="Unassembled WGS sequence"/>
</dbReference>
<proteinExistence type="predicted"/>
<dbReference type="EMBL" id="OOIL02002953">
    <property type="protein sequence ID" value="VFQ85621.1"/>
    <property type="molecule type" value="Genomic_DNA"/>
</dbReference>
<keyword evidence="4" id="KW-1185">Reference proteome</keyword>
<feature type="compositionally biased region" description="Polar residues" evidence="2">
    <location>
        <begin position="242"/>
        <end position="258"/>
    </location>
</feature>
<accession>A0A484M9V5</accession>
<protein>
    <submittedName>
        <fullName evidence="3">Uncharacterized protein</fullName>
    </submittedName>
</protein>
<evidence type="ECO:0000256" key="1">
    <source>
        <dbReference type="SAM" id="Coils"/>
    </source>
</evidence>
<evidence type="ECO:0000313" key="3">
    <source>
        <dbReference type="EMBL" id="VFQ85621.1"/>
    </source>
</evidence>
<evidence type="ECO:0000313" key="4">
    <source>
        <dbReference type="Proteomes" id="UP000595140"/>
    </source>
</evidence>
<sequence>MVRFSHRWEDRYWKGRKKVKAAFPAMEKPVDATTSAHSTSAAQVVTVARPLDDGFILLDDRLLLELQAVMQKTQVHELRNLVSEDIRDHAREATLRAGDNSTRGPYNVGKLSVYPGPMTDPEPSIVRGDVIPDAIPLRRVQDSTAQASTAAGSLRRWKKKEKVVKFNSKFVIPNIDDVEGTTTVQPLPTSQQPPRMSNRLSPSRGPMHTSEAGQGGQQLEATGQEEAAEEALQRKRRRMKSVDQSALSSNAGKGQSEPQAMVPLARSDEELFEAFCAALNYPAWLEGMMVACRMEAQVAWLKAEKAEEKLMEQYASFQSLYAKHYGLLKESKETDAQAQEKISDLEEKAAQSTDEIAQLRAELEKERADRDSHVAAWAIPDRETVASRGSISTMCPKAS</sequence>
<feature type="compositionally biased region" description="Polar residues" evidence="2">
    <location>
        <begin position="180"/>
        <end position="201"/>
    </location>
</feature>
<keyword evidence="1" id="KW-0175">Coiled coil</keyword>
<gene>
    <name evidence="3" type="ORF">CCAM_LOCUS27397</name>
</gene>
<name>A0A484M9V5_9ASTE</name>